<dbReference type="GeneID" id="100905432"/>
<accession>A0AAJ6QTH2</accession>
<dbReference type="AlphaFoldDB" id="A0AAJ6QTH2"/>
<sequence>MNSCSLIDMDTSTTSSSKISRFKSFLRRSFSLLSESFEVKNSPKRNPVRRVPSLKTPQYSKQVNLAVRSPDTPTRGTTFSDILYSIELHMSIARFRILTKMKSEGLSVPDDKFYFLLDELRKQVFDLARDAYRKFGEKVFVHDFLYIEKGHDLRIILPHNQDLSEALYRRWCQIISEFRERAFAMSVRNLG</sequence>
<organism evidence="1 2">
    <name type="scientific">Galendromus occidentalis</name>
    <name type="common">western predatory mite</name>
    <dbReference type="NCBI Taxonomy" id="34638"/>
    <lineage>
        <taxon>Eukaryota</taxon>
        <taxon>Metazoa</taxon>
        <taxon>Ecdysozoa</taxon>
        <taxon>Arthropoda</taxon>
        <taxon>Chelicerata</taxon>
        <taxon>Arachnida</taxon>
        <taxon>Acari</taxon>
        <taxon>Parasitiformes</taxon>
        <taxon>Mesostigmata</taxon>
        <taxon>Gamasina</taxon>
        <taxon>Phytoseioidea</taxon>
        <taxon>Phytoseiidae</taxon>
        <taxon>Typhlodrominae</taxon>
        <taxon>Galendromus</taxon>
    </lineage>
</organism>
<protein>
    <submittedName>
        <fullName evidence="2">Uncharacterized protein LOC100905432</fullName>
    </submittedName>
</protein>
<dbReference type="Proteomes" id="UP000694867">
    <property type="component" value="Unplaced"/>
</dbReference>
<dbReference type="KEGG" id="goe:100905432"/>
<dbReference type="RefSeq" id="XP_003743269.1">
    <property type="nucleotide sequence ID" value="XM_003743221.2"/>
</dbReference>
<evidence type="ECO:0000313" key="2">
    <source>
        <dbReference type="RefSeq" id="XP_003743269.1"/>
    </source>
</evidence>
<name>A0AAJ6QTH2_9ACAR</name>
<gene>
    <name evidence="2" type="primary">LOC100905432</name>
</gene>
<evidence type="ECO:0000313" key="1">
    <source>
        <dbReference type="Proteomes" id="UP000694867"/>
    </source>
</evidence>
<keyword evidence="1" id="KW-1185">Reference proteome</keyword>
<proteinExistence type="predicted"/>
<reference evidence="2" key="1">
    <citation type="submission" date="2025-08" db="UniProtKB">
        <authorList>
            <consortium name="RefSeq"/>
        </authorList>
    </citation>
    <scope>IDENTIFICATION</scope>
</reference>